<feature type="compositionally biased region" description="Acidic residues" evidence="1">
    <location>
        <begin position="322"/>
        <end position="339"/>
    </location>
</feature>
<organism evidence="2 3">
    <name type="scientific">Penicillium cf. griseofulvum</name>
    <dbReference type="NCBI Taxonomy" id="2972120"/>
    <lineage>
        <taxon>Eukaryota</taxon>
        <taxon>Fungi</taxon>
        <taxon>Dikarya</taxon>
        <taxon>Ascomycota</taxon>
        <taxon>Pezizomycotina</taxon>
        <taxon>Eurotiomycetes</taxon>
        <taxon>Eurotiomycetidae</taxon>
        <taxon>Eurotiales</taxon>
        <taxon>Aspergillaceae</taxon>
        <taxon>Penicillium</taxon>
    </lineage>
</organism>
<accession>A0A9W9IN67</accession>
<dbReference type="AlphaFoldDB" id="A0A9W9IN67"/>
<reference evidence="2" key="1">
    <citation type="submission" date="2022-11" db="EMBL/GenBank/DDBJ databases">
        <authorList>
            <person name="Petersen C."/>
        </authorList>
    </citation>
    <scope>NUCLEOTIDE SEQUENCE</scope>
    <source>
        <strain evidence="2">IBT 16849</strain>
    </source>
</reference>
<name>A0A9W9IN67_9EURO</name>
<protein>
    <submittedName>
        <fullName evidence="2">Uncharacterized protein</fullName>
    </submittedName>
</protein>
<feature type="region of interest" description="Disordered" evidence="1">
    <location>
        <begin position="143"/>
        <end position="173"/>
    </location>
</feature>
<gene>
    <name evidence="2" type="ORF">N7472_011133</name>
</gene>
<feature type="compositionally biased region" description="Low complexity" evidence="1">
    <location>
        <begin position="302"/>
        <end position="321"/>
    </location>
</feature>
<sequence>MSTHLFCCTTIQPTTLPSPEHEQTFIDFTKWAKWALNTRVVLTGSTDPSEASVCIQLVRQAINGPVEFIGYFIATDGNFEEVPENGILDANFVMMNERQSFRCIKHNRIFDLTLYEPSTGSTRHWRSSIAKPLEQIENALKNKMSGSGSQSVSGSIMRSMGSGGHRSRSGHGYGSGRGYGSGWGSNMGSGCGLDWGTGGSNGFHKNVPALTTTTTTVGCSDFDSDGWDQSQNQDQDPEISREDGTEDTDQDSDQDQTVPSSPMLGTQITPEDTEPYSFGTQVSLREEDVSQNYLNTEDYGCYYPDRSSDDYGSYDCGGDNDVSYDQDYGDYGDCGGCDD</sequence>
<feature type="region of interest" description="Disordered" evidence="1">
    <location>
        <begin position="296"/>
        <end position="339"/>
    </location>
</feature>
<keyword evidence="3" id="KW-1185">Reference proteome</keyword>
<feature type="compositionally biased region" description="Low complexity" evidence="1">
    <location>
        <begin position="144"/>
        <end position="160"/>
    </location>
</feature>
<dbReference type="Proteomes" id="UP001150879">
    <property type="component" value="Unassembled WGS sequence"/>
</dbReference>
<feature type="compositionally biased region" description="Polar residues" evidence="1">
    <location>
        <begin position="258"/>
        <end position="270"/>
    </location>
</feature>
<reference evidence="2" key="2">
    <citation type="journal article" date="2023" name="IMA Fungus">
        <title>Comparative genomic study of the Penicillium genus elucidates a diverse pangenome and 15 lateral gene transfer events.</title>
        <authorList>
            <person name="Petersen C."/>
            <person name="Sorensen T."/>
            <person name="Nielsen M.R."/>
            <person name="Sondergaard T.E."/>
            <person name="Sorensen J.L."/>
            <person name="Fitzpatrick D.A."/>
            <person name="Frisvad J.C."/>
            <person name="Nielsen K.L."/>
        </authorList>
    </citation>
    <scope>NUCLEOTIDE SEQUENCE</scope>
    <source>
        <strain evidence="2">IBT 16849</strain>
    </source>
</reference>
<comment type="caution">
    <text evidence="2">The sequence shown here is derived from an EMBL/GenBank/DDBJ whole genome shotgun (WGS) entry which is preliminary data.</text>
</comment>
<proteinExistence type="predicted"/>
<feature type="compositionally biased region" description="Acidic residues" evidence="1">
    <location>
        <begin position="244"/>
        <end position="254"/>
    </location>
</feature>
<dbReference type="EMBL" id="JAPQKP010000008">
    <property type="protein sequence ID" value="KAJ5181173.1"/>
    <property type="molecule type" value="Genomic_DNA"/>
</dbReference>
<feature type="region of interest" description="Disordered" evidence="1">
    <location>
        <begin position="221"/>
        <end position="276"/>
    </location>
</feature>
<dbReference type="OrthoDB" id="10264507at2759"/>
<evidence type="ECO:0000256" key="1">
    <source>
        <dbReference type="SAM" id="MobiDB-lite"/>
    </source>
</evidence>
<evidence type="ECO:0000313" key="3">
    <source>
        <dbReference type="Proteomes" id="UP001150879"/>
    </source>
</evidence>
<evidence type="ECO:0000313" key="2">
    <source>
        <dbReference type="EMBL" id="KAJ5181173.1"/>
    </source>
</evidence>